<keyword evidence="3" id="KW-1185">Reference proteome</keyword>
<name>A0A927FDA0_9BACT</name>
<gene>
    <name evidence="2" type="ORF">IEN85_22290</name>
</gene>
<keyword evidence="1" id="KW-0732">Signal</keyword>
<evidence type="ECO:0000256" key="1">
    <source>
        <dbReference type="SAM" id="SignalP"/>
    </source>
</evidence>
<dbReference type="Proteomes" id="UP000622317">
    <property type="component" value="Unassembled WGS sequence"/>
</dbReference>
<accession>A0A927FDA0</accession>
<dbReference type="RefSeq" id="WP_191619325.1">
    <property type="nucleotide sequence ID" value="NZ_JACYFG010000056.1"/>
</dbReference>
<proteinExistence type="predicted"/>
<organism evidence="2 3">
    <name type="scientific">Pelagicoccus enzymogenes</name>
    <dbReference type="NCBI Taxonomy" id="2773457"/>
    <lineage>
        <taxon>Bacteria</taxon>
        <taxon>Pseudomonadati</taxon>
        <taxon>Verrucomicrobiota</taxon>
        <taxon>Opitutia</taxon>
        <taxon>Puniceicoccales</taxon>
        <taxon>Pelagicoccaceae</taxon>
        <taxon>Pelagicoccus</taxon>
    </lineage>
</organism>
<dbReference type="AlphaFoldDB" id="A0A927FDA0"/>
<sequence>MNTKTTTAYVLVLFIAFSFCFTSDAKPRTNYSEQHFRKDITRGKEIEKILQWIDESNEAEFHRTEISGLGFVSFKSSPKEIYMITLSRDNELTFVCKAPKEDHYDIKSEVIWPLEWNGRTAEEFYENQAPLTTPEAAPPSS</sequence>
<feature type="chain" id="PRO_5038013009" evidence="1">
    <location>
        <begin position="26"/>
        <end position="141"/>
    </location>
</feature>
<feature type="signal peptide" evidence="1">
    <location>
        <begin position="1"/>
        <end position="25"/>
    </location>
</feature>
<comment type="caution">
    <text evidence="2">The sequence shown here is derived from an EMBL/GenBank/DDBJ whole genome shotgun (WGS) entry which is preliminary data.</text>
</comment>
<evidence type="ECO:0000313" key="3">
    <source>
        <dbReference type="Proteomes" id="UP000622317"/>
    </source>
</evidence>
<dbReference type="EMBL" id="JACYFG010000056">
    <property type="protein sequence ID" value="MBD5782245.1"/>
    <property type="molecule type" value="Genomic_DNA"/>
</dbReference>
<evidence type="ECO:0000313" key="2">
    <source>
        <dbReference type="EMBL" id="MBD5782245.1"/>
    </source>
</evidence>
<protein>
    <submittedName>
        <fullName evidence="2">Uncharacterized protein</fullName>
    </submittedName>
</protein>
<reference evidence="2" key="1">
    <citation type="submission" date="2020-09" db="EMBL/GenBank/DDBJ databases">
        <title>Pelagicoccus enzymogenes sp. nov. with an EPS production, isolated from marine sediment.</title>
        <authorList>
            <person name="Feng X."/>
        </authorList>
    </citation>
    <scope>NUCLEOTIDE SEQUENCE</scope>
    <source>
        <strain evidence="2">NFK12</strain>
    </source>
</reference>